<evidence type="ECO:0000259" key="2">
    <source>
        <dbReference type="PROSITE" id="PS50887"/>
    </source>
</evidence>
<dbReference type="CDD" id="cd01949">
    <property type="entry name" value="GGDEF"/>
    <property type="match status" value="1"/>
</dbReference>
<dbReference type="EMBL" id="DSYK01000439">
    <property type="protein sequence ID" value="HGS21983.1"/>
    <property type="molecule type" value="Genomic_DNA"/>
</dbReference>
<dbReference type="InterPro" id="IPR031621">
    <property type="entry name" value="HisKA_7TM"/>
</dbReference>
<evidence type="ECO:0000313" key="3">
    <source>
        <dbReference type="EMBL" id="HGS21983.1"/>
    </source>
</evidence>
<keyword evidence="1" id="KW-1133">Transmembrane helix</keyword>
<dbReference type="InterPro" id="IPR029787">
    <property type="entry name" value="Nucleotide_cyclase"/>
</dbReference>
<dbReference type="AlphaFoldDB" id="A0A7C4PJK5"/>
<feature type="domain" description="GGDEF" evidence="2">
    <location>
        <begin position="393"/>
        <end position="526"/>
    </location>
</feature>
<feature type="transmembrane region" description="Helical" evidence="1">
    <location>
        <begin position="208"/>
        <end position="227"/>
    </location>
</feature>
<feature type="transmembrane region" description="Helical" evidence="1">
    <location>
        <begin position="142"/>
        <end position="162"/>
    </location>
</feature>
<dbReference type="GO" id="GO:0005886">
    <property type="term" value="C:plasma membrane"/>
    <property type="evidence" value="ECO:0007669"/>
    <property type="project" value="TreeGrafter"/>
</dbReference>
<dbReference type="PANTHER" id="PTHR45138">
    <property type="entry name" value="REGULATORY COMPONENTS OF SENSORY TRANSDUCTION SYSTEM"/>
    <property type="match status" value="1"/>
</dbReference>
<dbReference type="Gene3D" id="3.30.450.20">
    <property type="entry name" value="PAS domain"/>
    <property type="match status" value="1"/>
</dbReference>
<dbReference type="NCBIfam" id="TIGR00254">
    <property type="entry name" value="GGDEF"/>
    <property type="match status" value="1"/>
</dbReference>
<feature type="transmembrane region" description="Helical" evidence="1">
    <location>
        <begin position="34"/>
        <end position="54"/>
    </location>
</feature>
<dbReference type="Pfam" id="PF00989">
    <property type="entry name" value="PAS"/>
    <property type="match status" value="1"/>
</dbReference>
<dbReference type="InterPro" id="IPR013767">
    <property type="entry name" value="PAS_fold"/>
</dbReference>
<organism evidence="3">
    <name type="scientific">Anaerolinea thermolimosa</name>
    <dbReference type="NCBI Taxonomy" id="229919"/>
    <lineage>
        <taxon>Bacteria</taxon>
        <taxon>Bacillati</taxon>
        <taxon>Chloroflexota</taxon>
        <taxon>Anaerolineae</taxon>
        <taxon>Anaerolineales</taxon>
        <taxon>Anaerolineaceae</taxon>
        <taxon>Anaerolinea</taxon>
    </lineage>
</organism>
<dbReference type="Pfam" id="PF16927">
    <property type="entry name" value="HisKA_7TM"/>
    <property type="match status" value="1"/>
</dbReference>
<dbReference type="GO" id="GO:0043709">
    <property type="term" value="P:cell adhesion involved in single-species biofilm formation"/>
    <property type="evidence" value="ECO:0007669"/>
    <property type="project" value="TreeGrafter"/>
</dbReference>
<keyword evidence="1" id="KW-0812">Transmembrane</keyword>
<sequence length="535" mass="59660">MHTIDVLYAIFLLLSGSISAFTGGIILRRRSAPGASALAIFLFGTLIWSLTYALHWVSLTTAAKRFWLDMTYIGVVITPGAMVAFLVQFTHRGRFLRGRWMALLAIEPVTTLLMMWTDPLHGLFYGGKRLANQSLIFDGGPWFWANVIYSYSLIATGIGLLFDAMRRSRSIHRIQARLLLLGCLSPVVVNLVTFLGFKPFPGLDLTPIAFTLTGIFLAMGLVFYRLLDLVPIGRDVLVENMNEAMLLVDDRQLLLDFNPAARTLLSLGPGIEIGQPVETALAHLPRLLAYLTLEGETSFELNLQSGKPVYLEVQIRLIQDPVSHLTGRLIICHDITQQKLSQLHAEARLRQIEALQVSLKELAIRDPLTGAFNLRYVQETLPRELARAQRERKPLSLAMIDIDGFKRLNDSYGHPAGDMMLVHLCKILSSHTREGDILARMGGDEFLVVLPSVDIETARHRAEAWRQAFAESELCYKDFTLRGSFSLGLATFPAQASDAEELIRLADDALYQAKLAGRNRCIVAGMLDKFHTTGD</sequence>
<dbReference type="InterPro" id="IPR043128">
    <property type="entry name" value="Rev_trsase/Diguanyl_cyclase"/>
</dbReference>
<dbReference type="FunFam" id="3.30.70.270:FF:000001">
    <property type="entry name" value="Diguanylate cyclase domain protein"/>
    <property type="match status" value="1"/>
</dbReference>
<dbReference type="InterPro" id="IPR000014">
    <property type="entry name" value="PAS"/>
</dbReference>
<comment type="caution">
    <text evidence="3">The sequence shown here is derived from an EMBL/GenBank/DDBJ whole genome shotgun (WGS) entry which is preliminary data.</text>
</comment>
<feature type="transmembrane region" description="Helical" evidence="1">
    <location>
        <begin position="66"/>
        <end position="87"/>
    </location>
</feature>
<dbReference type="PANTHER" id="PTHR45138:SF9">
    <property type="entry name" value="DIGUANYLATE CYCLASE DGCM-RELATED"/>
    <property type="match status" value="1"/>
</dbReference>
<feature type="transmembrane region" description="Helical" evidence="1">
    <location>
        <begin position="99"/>
        <end position="117"/>
    </location>
</feature>
<proteinExistence type="predicted"/>
<dbReference type="InterPro" id="IPR035965">
    <property type="entry name" value="PAS-like_dom_sf"/>
</dbReference>
<feature type="transmembrane region" description="Helical" evidence="1">
    <location>
        <begin position="6"/>
        <end position="27"/>
    </location>
</feature>
<dbReference type="SUPFAM" id="SSF55785">
    <property type="entry name" value="PYP-like sensor domain (PAS domain)"/>
    <property type="match status" value="1"/>
</dbReference>
<dbReference type="SMART" id="SM00267">
    <property type="entry name" value="GGDEF"/>
    <property type="match status" value="1"/>
</dbReference>
<dbReference type="GO" id="GO:1902201">
    <property type="term" value="P:negative regulation of bacterial-type flagellum-dependent cell motility"/>
    <property type="evidence" value="ECO:0007669"/>
    <property type="project" value="TreeGrafter"/>
</dbReference>
<evidence type="ECO:0000256" key="1">
    <source>
        <dbReference type="SAM" id="Phobius"/>
    </source>
</evidence>
<accession>A0A7C4PJK5</accession>
<protein>
    <submittedName>
        <fullName evidence="3">Diguanylate cyclase</fullName>
    </submittedName>
</protein>
<dbReference type="SUPFAM" id="SSF55073">
    <property type="entry name" value="Nucleotide cyclase"/>
    <property type="match status" value="1"/>
</dbReference>
<dbReference type="GO" id="GO:0052621">
    <property type="term" value="F:diguanylate cyclase activity"/>
    <property type="evidence" value="ECO:0007669"/>
    <property type="project" value="TreeGrafter"/>
</dbReference>
<dbReference type="InterPro" id="IPR050469">
    <property type="entry name" value="Diguanylate_Cyclase"/>
</dbReference>
<keyword evidence="1" id="KW-0472">Membrane</keyword>
<name>A0A7C4PJK5_9CHLR</name>
<dbReference type="CDD" id="cd00130">
    <property type="entry name" value="PAS"/>
    <property type="match status" value="1"/>
</dbReference>
<reference evidence="3" key="1">
    <citation type="journal article" date="2020" name="mSystems">
        <title>Genome- and Community-Level Interaction Insights into Carbon Utilization and Element Cycling Functions of Hydrothermarchaeota in Hydrothermal Sediment.</title>
        <authorList>
            <person name="Zhou Z."/>
            <person name="Liu Y."/>
            <person name="Xu W."/>
            <person name="Pan J."/>
            <person name="Luo Z.H."/>
            <person name="Li M."/>
        </authorList>
    </citation>
    <scope>NUCLEOTIDE SEQUENCE [LARGE SCALE GENOMIC DNA]</scope>
    <source>
        <strain evidence="3">SpSt-573</strain>
    </source>
</reference>
<dbReference type="Gene3D" id="3.30.70.270">
    <property type="match status" value="1"/>
</dbReference>
<feature type="transmembrane region" description="Helical" evidence="1">
    <location>
        <begin position="174"/>
        <end position="196"/>
    </location>
</feature>
<dbReference type="Pfam" id="PF00990">
    <property type="entry name" value="GGDEF"/>
    <property type="match status" value="1"/>
</dbReference>
<dbReference type="PROSITE" id="PS50887">
    <property type="entry name" value="GGDEF"/>
    <property type="match status" value="1"/>
</dbReference>
<gene>
    <name evidence="3" type="ORF">ENT37_08950</name>
</gene>
<dbReference type="GO" id="GO:0006355">
    <property type="term" value="P:regulation of DNA-templated transcription"/>
    <property type="evidence" value="ECO:0007669"/>
    <property type="project" value="InterPro"/>
</dbReference>
<dbReference type="InterPro" id="IPR000160">
    <property type="entry name" value="GGDEF_dom"/>
</dbReference>